<dbReference type="GO" id="GO:0009401">
    <property type="term" value="P:phosphoenolpyruvate-dependent sugar phosphotransferase system"/>
    <property type="evidence" value="ECO:0007669"/>
    <property type="project" value="UniProtKB-KW"/>
</dbReference>
<protein>
    <recommendedName>
        <fullName evidence="9">Ascorbate-specific PTS system EIIA component</fullName>
    </recommendedName>
    <alternativeName>
        <fullName evidence="10">Ascorbate-specific phosphotransferase enzyme IIA component</fullName>
    </alternativeName>
</protein>
<evidence type="ECO:0000313" key="13">
    <source>
        <dbReference type="Proteomes" id="UP000006851"/>
    </source>
</evidence>
<keyword evidence="3" id="KW-0963">Cytoplasm</keyword>
<evidence type="ECO:0000259" key="11">
    <source>
        <dbReference type="PROSITE" id="PS51094"/>
    </source>
</evidence>
<evidence type="ECO:0000256" key="8">
    <source>
        <dbReference type="ARBA" id="ARBA00037387"/>
    </source>
</evidence>
<keyword evidence="13" id="KW-1185">Reference proteome</keyword>
<accession>F2N9Y3</accession>
<dbReference type="Pfam" id="PF00359">
    <property type="entry name" value="PTS_EIIA_2"/>
    <property type="match status" value="1"/>
</dbReference>
<organism evidence="12 13">
    <name type="scientific">Coriobacterium glomerans (strain ATCC 49209 / DSM 20642 / JCM 10262 / PW2)</name>
    <dbReference type="NCBI Taxonomy" id="700015"/>
    <lineage>
        <taxon>Bacteria</taxon>
        <taxon>Bacillati</taxon>
        <taxon>Actinomycetota</taxon>
        <taxon>Coriobacteriia</taxon>
        <taxon>Coriobacteriales</taxon>
        <taxon>Coriobacteriaceae</taxon>
        <taxon>Coriobacterium</taxon>
    </lineage>
</organism>
<dbReference type="Proteomes" id="UP000006851">
    <property type="component" value="Chromosome"/>
</dbReference>
<dbReference type="PANTHER" id="PTHR36203">
    <property type="entry name" value="ASCORBATE-SPECIFIC PTS SYSTEM EIIA COMPONENT"/>
    <property type="match status" value="1"/>
</dbReference>
<dbReference type="InterPro" id="IPR051351">
    <property type="entry name" value="Ascorbate-PTS_EIIA_comp"/>
</dbReference>
<dbReference type="KEGG" id="cgo:Corgl_0111"/>
<evidence type="ECO:0000256" key="3">
    <source>
        <dbReference type="ARBA" id="ARBA00022490"/>
    </source>
</evidence>
<evidence type="ECO:0000256" key="2">
    <source>
        <dbReference type="ARBA" id="ARBA00022448"/>
    </source>
</evidence>
<dbReference type="GO" id="GO:0005737">
    <property type="term" value="C:cytoplasm"/>
    <property type="evidence" value="ECO:0007669"/>
    <property type="project" value="UniProtKB-SubCell"/>
</dbReference>
<keyword evidence="4" id="KW-0597">Phosphoprotein</keyword>
<evidence type="ECO:0000256" key="5">
    <source>
        <dbReference type="ARBA" id="ARBA00022679"/>
    </source>
</evidence>
<evidence type="ECO:0000256" key="7">
    <source>
        <dbReference type="ARBA" id="ARBA00022777"/>
    </source>
</evidence>
<dbReference type="Gene3D" id="3.40.930.10">
    <property type="entry name" value="Mannitol-specific EII, Chain A"/>
    <property type="match status" value="1"/>
</dbReference>
<comment type="subcellular location">
    <subcellularLocation>
        <location evidence="1">Cytoplasm</location>
    </subcellularLocation>
</comment>
<dbReference type="OrthoDB" id="1634238at2"/>
<reference evidence="13" key="1">
    <citation type="journal article" date="2013" name="Stand. Genomic Sci.">
        <title>Complete genome sequence of Coriobacterium glomerans type strain (PW2(T)) from the midgut of Pyrrhocoris apterus L. (red soldier bug).</title>
        <authorList>
            <person name="Stackebrandt E."/>
            <person name="Zeytun A."/>
            <person name="Lapidus A."/>
            <person name="Nolan M."/>
            <person name="Lucas S."/>
            <person name="Hammon N."/>
            <person name="Deshpande S."/>
            <person name="Cheng J.F."/>
            <person name="Tapia R."/>
            <person name="Goodwin L.A."/>
            <person name="Pitluck S."/>
            <person name="Liolios K."/>
            <person name="Pagani I."/>
            <person name="Ivanova N."/>
            <person name="Mavromatis K."/>
            <person name="Mikhailova N."/>
            <person name="Huntemann M."/>
            <person name="Pati A."/>
            <person name="Chen A."/>
            <person name="Palaniappan K."/>
            <person name="Chang Y.J."/>
            <person name="Land M."/>
            <person name="Hauser L."/>
            <person name="Rohde M."/>
            <person name="Pukall R."/>
            <person name="Goker M."/>
            <person name="Detter J.C."/>
            <person name="Woyke T."/>
            <person name="Bristow J."/>
            <person name="Eisen J.A."/>
            <person name="Markowitz V."/>
            <person name="Hugenholtz P."/>
            <person name="Kyrpides N.C."/>
            <person name="Klenk H.P."/>
        </authorList>
    </citation>
    <scope>NUCLEOTIDE SEQUENCE</scope>
    <source>
        <strain evidence="13">ATCC 49209 / DSM 20642 / JCM 10262 / PW2</strain>
    </source>
</reference>
<evidence type="ECO:0000256" key="4">
    <source>
        <dbReference type="ARBA" id="ARBA00022553"/>
    </source>
</evidence>
<gene>
    <name evidence="12" type="ordered locus">Corgl_0111</name>
</gene>
<dbReference type="eggNOG" id="COG1762">
    <property type="taxonomic scope" value="Bacteria"/>
</dbReference>
<keyword evidence="2" id="KW-0813">Transport</keyword>
<dbReference type="InterPro" id="IPR002178">
    <property type="entry name" value="PTS_EIIA_type-2_dom"/>
</dbReference>
<dbReference type="InterPro" id="IPR016152">
    <property type="entry name" value="PTrfase/Anion_transptr"/>
</dbReference>
<comment type="function">
    <text evidence="8">The phosphoenolpyruvate-dependent sugar phosphotransferase system (sugar PTS), a major carbohydrate active transport system, catalyzes the phosphorylation of incoming sugar substrates concomitantly with their translocation across the cell membrane. The enzyme II UlaABC PTS system is involved in ascorbate transport.</text>
</comment>
<dbReference type="HOGENOM" id="CLU_072531_2_0_11"/>
<evidence type="ECO:0000313" key="12">
    <source>
        <dbReference type="EMBL" id="AEB06238.1"/>
    </source>
</evidence>
<keyword evidence="6" id="KW-0598">Phosphotransferase system</keyword>
<dbReference type="EMBL" id="CP002628">
    <property type="protein sequence ID" value="AEB06238.1"/>
    <property type="molecule type" value="Genomic_DNA"/>
</dbReference>
<dbReference type="AlphaFoldDB" id="F2N9Y3"/>
<evidence type="ECO:0000256" key="9">
    <source>
        <dbReference type="ARBA" id="ARBA00041175"/>
    </source>
</evidence>
<dbReference type="STRING" id="700015.Corgl_0111"/>
<sequence>MRLSDMLRVENVRVAEKPDRWQDAIRLAIHPLLESGCVEARYAEAIIRATEQVGPYYVLTEEVALIHGRPEDGVIKEQLAVTVLRDPIRFSADGFDVRLLVALAARDSRSHIDAMKVLAGIFMDKRQIDGIVALEDAEAIYRAFIDADPASQS</sequence>
<dbReference type="PROSITE" id="PS51094">
    <property type="entry name" value="PTS_EIIA_TYPE_2"/>
    <property type="match status" value="1"/>
</dbReference>
<dbReference type="GO" id="GO:0016301">
    <property type="term" value="F:kinase activity"/>
    <property type="evidence" value="ECO:0007669"/>
    <property type="project" value="UniProtKB-KW"/>
</dbReference>
<dbReference type="SUPFAM" id="SSF55804">
    <property type="entry name" value="Phoshotransferase/anion transport protein"/>
    <property type="match status" value="1"/>
</dbReference>
<keyword evidence="5" id="KW-0808">Transferase</keyword>
<proteinExistence type="predicted"/>
<feature type="domain" description="PTS EIIA type-2" evidence="11">
    <location>
        <begin position="5"/>
        <end position="147"/>
    </location>
</feature>
<evidence type="ECO:0000256" key="10">
    <source>
        <dbReference type="ARBA" id="ARBA00042072"/>
    </source>
</evidence>
<name>F2N9Y3_CORGP</name>
<keyword evidence="7" id="KW-0418">Kinase</keyword>
<dbReference type="PANTHER" id="PTHR36203:SF1">
    <property type="entry name" value="ASCORBATE-SPECIFIC PTS SYSTEM EIIA COMPONENT"/>
    <property type="match status" value="1"/>
</dbReference>
<evidence type="ECO:0000256" key="1">
    <source>
        <dbReference type="ARBA" id="ARBA00004496"/>
    </source>
</evidence>
<evidence type="ECO:0000256" key="6">
    <source>
        <dbReference type="ARBA" id="ARBA00022683"/>
    </source>
</evidence>